<evidence type="ECO:0000259" key="6">
    <source>
        <dbReference type="PROSITE" id="PS50011"/>
    </source>
</evidence>
<comment type="caution">
    <text evidence="7">The sequence shown here is derived from an EMBL/GenBank/DDBJ whole genome shotgun (WGS) entry which is preliminary data.</text>
</comment>
<dbReference type="SUPFAM" id="SSF56112">
    <property type="entry name" value="Protein kinase-like (PK-like)"/>
    <property type="match status" value="1"/>
</dbReference>
<keyword evidence="5" id="KW-0067">ATP-binding</keyword>
<reference evidence="7" key="1">
    <citation type="submission" date="2023-01" db="EMBL/GenBank/DDBJ databases">
        <title>Exophiala dermititidis isolated from Cystic Fibrosis Patient.</title>
        <authorList>
            <person name="Kurbessoian T."/>
            <person name="Crocker A."/>
            <person name="Murante D."/>
            <person name="Hogan D.A."/>
            <person name="Stajich J.E."/>
        </authorList>
    </citation>
    <scope>NUCLEOTIDE SEQUENCE</scope>
    <source>
        <strain evidence="7">Ex8</strain>
    </source>
</reference>
<dbReference type="InterPro" id="IPR011009">
    <property type="entry name" value="Kinase-like_dom_sf"/>
</dbReference>
<keyword evidence="2" id="KW-0808">Transferase</keyword>
<keyword evidence="3" id="KW-0547">Nucleotide-binding</keyword>
<dbReference type="GO" id="GO:0005524">
    <property type="term" value="F:ATP binding"/>
    <property type="evidence" value="ECO:0007669"/>
    <property type="project" value="UniProtKB-KW"/>
</dbReference>
<evidence type="ECO:0000256" key="2">
    <source>
        <dbReference type="ARBA" id="ARBA00022679"/>
    </source>
</evidence>
<gene>
    <name evidence="7" type="ORF">HRR80_008512</name>
</gene>
<evidence type="ECO:0000256" key="3">
    <source>
        <dbReference type="ARBA" id="ARBA00022741"/>
    </source>
</evidence>
<sequence>MDSVQETSKTLPHLLLDKDPYTDLGAVGLGMTGYILGIDDDRVVKVAKTYPVENSEDFFMEHVNESNREALVTEIEIYQRLGRHQGIIHCFQTTNFGIEMVFAKQGDLETYISSNPEPTEPFKIHWILSLIDGLSYIHSWKVLVDEIALRNILVDNGQLRFADFGQSYLLPLSTNMDTICENDLTVKIEILHLGWIIYSIACWKVHKYYFFGEDRYMEWPTSDQLPPLKDLFCGAIVENCWKGNYVNVDALKQHACSLLLR</sequence>
<keyword evidence="1" id="KW-0723">Serine/threonine-protein kinase</keyword>
<dbReference type="Proteomes" id="UP001161757">
    <property type="component" value="Unassembled WGS sequence"/>
</dbReference>
<evidence type="ECO:0000313" key="7">
    <source>
        <dbReference type="EMBL" id="KAJ8987358.1"/>
    </source>
</evidence>
<dbReference type="PANTHER" id="PTHR24345:SF0">
    <property type="entry name" value="CELL CYCLE SERINE_THREONINE-PROTEIN KINASE CDC5_MSD2"/>
    <property type="match status" value="1"/>
</dbReference>
<dbReference type="EMBL" id="JAJGCB010000025">
    <property type="protein sequence ID" value="KAJ8987358.1"/>
    <property type="molecule type" value="Genomic_DNA"/>
</dbReference>
<keyword evidence="4" id="KW-0418">Kinase</keyword>
<evidence type="ECO:0000256" key="4">
    <source>
        <dbReference type="ARBA" id="ARBA00022777"/>
    </source>
</evidence>
<dbReference type="AlphaFoldDB" id="A0AAN6IR46"/>
<dbReference type="PROSITE" id="PS50011">
    <property type="entry name" value="PROTEIN_KINASE_DOM"/>
    <property type="match status" value="1"/>
</dbReference>
<accession>A0AAN6IR46</accession>
<name>A0AAN6IR46_EXODE</name>
<proteinExistence type="predicted"/>
<protein>
    <recommendedName>
        <fullName evidence="6">Protein kinase domain-containing protein</fullName>
    </recommendedName>
</protein>
<dbReference type="GO" id="GO:0005634">
    <property type="term" value="C:nucleus"/>
    <property type="evidence" value="ECO:0007669"/>
    <property type="project" value="TreeGrafter"/>
</dbReference>
<evidence type="ECO:0000313" key="8">
    <source>
        <dbReference type="Proteomes" id="UP001161757"/>
    </source>
</evidence>
<dbReference type="Gene3D" id="1.10.510.10">
    <property type="entry name" value="Transferase(Phosphotransferase) domain 1"/>
    <property type="match status" value="1"/>
</dbReference>
<dbReference type="InterPro" id="IPR000719">
    <property type="entry name" value="Prot_kinase_dom"/>
</dbReference>
<evidence type="ECO:0000256" key="1">
    <source>
        <dbReference type="ARBA" id="ARBA00022527"/>
    </source>
</evidence>
<dbReference type="Pfam" id="PF00069">
    <property type="entry name" value="Pkinase"/>
    <property type="match status" value="1"/>
</dbReference>
<dbReference type="GO" id="GO:0004674">
    <property type="term" value="F:protein serine/threonine kinase activity"/>
    <property type="evidence" value="ECO:0007669"/>
    <property type="project" value="UniProtKB-KW"/>
</dbReference>
<dbReference type="PANTHER" id="PTHR24345">
    <property type="entry name" value="SERINE/THREONINE-PROTEIN KINASE PLK"/>
    <property type="match status" value="1"/>
</dbReference>
<feature type="domain" description="Protein kinase" evidence="6">
    <location>
        <begin position="21"/>
        <end position="261"/>
    </location>
</feature>
<dbReference type="SMART" id="SM00220">
    <property type="entry name" value="S_TKc"/>
    <property type="match status" value="1"/>
</dbReference>
<organism evidence="7 8">
    <name type="scientific">Exophiala dermatitidis</name>
    <name type="common">Black yeast-like fungus</name>
    <name type="synonym">Wangiella dermatitidis</name>
    <dbReference type="NCBI Taxonomy" id="5970"/>
    <lineage>
        <taxon>Eukaryota</taxon>
        <taxon>Fungi</taxon>
        <taxon>Dikarya</taxon>
        <taxon>Ascomycota</taxon>
        <taxon>Pezizomycotina</taxon>
        <taxon>Eurotiomycetes</taxon>
        <taxon>Chaetothyriomycetidae</taxon>
        <taxon>Chaetothyriales</taxon>
        <taxon>Herpotrichiellaceae</taxon>
        <taxon>Exophiala</taxon>
    </lineage>
</organism>
<evidence type="ECO:0000256" key="5">
    <source>
        <dbReference type="ARBA" id="ARBA00022840"/>
    </source>
</evidence>